<accession>A0A413IT92</accession>
<dbReference type="EMBL" id="QSCR01000002">
    <property type="protein sequence ID" value="RGY20935.1"/>
    <property type="molecule type" value="Genomic_DNA"/>
</dbReference>
<sequence length="335" mass="37408">MGFFNKIFGGGGNEGKKETSADRILRIIKEKTMTECVTLIPEKGTTKPWESKIGGVPYMPKGFDYPYEEVGSTVVTEGQAPVMAANVAAGPFAGLDGSTAAAMPSAASGETVEQVEERKLLPLRFLAQVNFSEMPPLEGFPTKGILQFYIAGENVHGLNFENPEEQKGFRVIYHEVVVEDESALLAVLPTDGVEYPDGFPVDSELKLNFEKSSMPMGGGDYRFDKLLLDAYNEANPDARVSSLDRAPEDDLDKVYDQLDMGGHRIGGYPFFTQLDPREYHQELKENSILLFQLDSEETDDYKIMWGDSGVCNFFIRPENLAKRDFSRVLYHWDCY</sequence>
<dbReference type="Proteomes" id="UP000286063">
    <property type="component" value="Unassembled WGS sequence"/>
</dbReference>
<evidence type="ECO:0000313" key="3">
    <source>
        <dbReference type="Proteomes" id="UP000286063"/>
    </source>
</evidence>
<dbReference type="Proteomes" id="UP000654720">
    <property type="component" value="Chromosome"/>
</dbReference>
<dbReference type="PANTHER" id="PTHR36436">
    <property type="entry name" value="SLL5081 PROTEIN"/>
    <property type="match status" value="1"/>
</dbReference>
<name>A0A413IT92_9BACT</name>
<gene>
    <name evidence="2" type="ORF">DXA50_02430</name>
    <name evidence="1" type="ORF">I6J59_12720</name>
</gene>
<dbReference type="OrthoDB" id="1414356at2"/>
<dbReference type="InterPro" id="IPR035948">
    <property type="entry name" value="YwqG-like_sf"/>
</dbReference>
<dbReference type="Pfam" id="PF09234">
    <property type="entry name" value="DUF1963"/>
    <property type="match status" value="1"/>
</dbReference>
<reference evidence="1 4" key="2">
    <citation type="submission" date="2021-02" db="EMBL/GenBank/DDBJ databases">
        <title>FDA dAtabase for Regulatory Grade micrObial Sequences (FDA-ARGOS): Supporting development and validation of Infectious Disease Dx tests.</title>
        <authorList>
            <person name="Carlson P."/>
            <person name="Fischbach M."/>
            <person name="Hastie J."/>
            <person name="Bilen M."/>
            <person name="Cheng A."/>
            <person name="Tallon L."/>
            <person name="Sadzewicz L."/>
            <person name="Zhao X."/>
            <person name="Boylan J."/>
            <person name="Ott S."/>
            <person name="Bowen H."/>
            <person name="Vavikolanu K."/>
            <person name="Mehta A."/>
            <person name="Aluvathingal J."/>
            <person name="Nadendla S."/>
            <person name="Yan Y."/>
            <person name="Sichtig H."/>
        </authorList>
    </citation>
    <scope>NUCLEOTIDE SEQUENCE [LARGE SCALE GENOMIC DNA]</scope>
    <source>
        <strain evidence="1 4">FDAARGOS_1229</strain>
    </source>
</reference>
<reference evidence="2 3" key="1">
    <citation type="submission" date="2018-08" db="EMBL/GenBank/DDBJ databases">
        <title>A genome reference for cultivated species of the human gut microbiota.</title>
        <authorList>
            <person name="Zou Y."/>
            <person name="Xue W."/>
            <person name="Luo G."/>
        </authorList>
    </citation>
    <scope>NUCLEOTIDE SEQUENCE [LARGE SCALE GENOMIC DNA]</scope>
    <source>
        <strain evidence="2 3">OF02-7</strain>
    </source>
</reference>
<organism evidence="2 3">
    <name type="scientific">Butyricimonas virosa</name>
    <dbReference type="NCBI Taxonomy" id="544645"/>
    <lineage>
        <taxon>Bacteria</taxon>
        <taxon>Pseudomonadati</taxon>
        <taxon>Bacteroidota</taxon>
        <taxon>Bacteroidia</taxon>
        <taxon>Bacteroidales</taxon>
        <taxon>Odoribacteraceae</taxon>
        <taxon>Butyricimonas</taxon>
    </lineage>
</organism>
<evidence type="ECO:0000313" key="1">
    <source>
        <dbReference type="EMBL" id="QRO48801.1"/>
    </source>
</evidence>
<keyword evidence="4" id="KW-1185">Reference proteome</keyword>
<dbReference type="GeneID" id="93098581"/>
<dbReference type="SUPFAM" id="SSF103032">
    <property type="entry name" value="Hypothetical protein YwqG"/>
    <property type="match status" value="1"/>
</dbReference>
<dbReference type="Gene3D" id="2.30.320.10">
    <property type="entry name" value="YwqG-like"/>
    <property type="match status" value="1"/>
</dbReference>
<dbReference type="PANTHER" id="PTHR36436:SF6">
    <property type="entry name" value="SLL5081 PROTEIN"/>
    <property type="match status" value="1"/>
</dbReference>
<protein>
    <submittedName>
        <fullName evidence="2">DUF1963 domain-containing protein</fullName>
    </submittedName>
</protein>
<proteinExistence type="predicted"/>
<evidence type="ECO:0000313" key="2">
    <source>
        <dbReference type="EMBL" id="RGY20935.1"/>
    </source>
</evidence>
<dbReference type="EMBL" id="CP069450">
    <property type="protein sequence ID" value="QRO48801.1"/>
    <property type="molecule type" value="Genomic_DNA"/>
</dbReference>
<dbReference type="RefSeq" id="WP_051466017.1">
    <property type="nucleotide sequence ID" value="NZ_CAJKXH010000025.1"/>
</dbReference>
<evidence type="ECO:0000313" key="4">
    <source>
        <dbReference type="Proteomes" id="UP000654720"/>
    </source>
</evidence>
<dbReference type="AlphaFoldDB" id="A0A413IT92"/>
<dbReference type="InterPro" id="IPR015315">
    <property type="entry name" value="DUF1963"/>
</dbReference>